<dbReference type="InterPro" id="IPR018170">
    <property type="entry name" value="Aldo/ket_reductase_CS"/>
</dbReference>
<sequence length="284" mass="31386">MNALPARAIELIHGTAGRPVTIPQLGFGTYKITPHDTETAVRAAIELGYRHIDTAQMYGNEAQVGKAIAGCGLPRDQLFITSKLNNTAHEPARARESFDATLRALGLEVLDLFLVHWPMALSGDLIGTWATMIEFLDSGRVRAIGVSNHQREHLETIIKATGVTPAVNQIEIHPYLTQEPLRTAHRQLGIVTQAWSPLGRGHLLRDPVIESVARATGHTSAQVVLRWHLQRGDVVFPKSVHPERIAENSQLFDFELDDDQLARISALNRDHRFGSHPDEVQGAK</sequence>
<feature type="active site" description="Proton donor" evidence="4">
    <location>
        <position position="58"/>
    </location>
</feature>
<evidence type="ECO:0000256" key="4">
    <source>
        <dbReference type="PIRSR" id="PIRSR000097-1"/>
    </source>
</evidence>
<dbReference type="PANTHER" id="PTHR43827">
    <property type="entry name" value="2,5-DIKETO-D-GLUCONIC ACID REDUCTASE"/>
    <property type="match status" value="1"/>
</dbReference>
<feature type="site" description="Lowers pKa of active site Tyr" evidence="6">
    <location>
        <position position="83"/>
    </location>
</feature>
<evidence type="ECO:0000256" key="1">
    <source>
        <dbReference type="ARBA" id="ARBA00007905"/>
    </source>
</evidence>
<evidence type="ECO:0000313" key="8">
    <source>
        <dbReference type="EMBL" id="SER77454.1"/>
    </source>
</evidence>
<evidence type="ECO:0000256" key="2">
    <source>
        <dbReference type="ARBA" id="ARBA00022857"/>
    </source>
</evidence>
<proteinExistence type="inferred from homology"/>
<protein>
    <submittedName>
        <fullName evidence="8">2,5-diketo-D-gluconate reductase A</fullName>
    </submittedName>
</protein>
<accession>A0A1H9RXT9</accession>
<dbReference type="PANTHER" id="PTHR43827:SF3">
    <property type="entry name" value="NADP-DEPENDENT OXIDOREDUCTASE DOMAIN-CONTAINING PROTEIN"/>
    <property type="match status" value="1"/>
</dbReference>
<dbReference type="STRING" id="64702.SAMN05443377_11010"/>
<dbReference type="OrthoDB" id="9804790at2"/>
<keyword evidence="9" id="KW-1185">Reference proteome</keyword>
<name>A0A1H9RXT9_9ACTN</name>
<feature type="domain" description="NADP-dependent oxidoreductase" evidence="7">
    <location>
        <begin position="25"/>
        <end position="268"/>
    </location>
</feature>
<evidence type="ECO:0000256" key="5">
    <source>
        <dbReference type="PIRSR" id="PIRSR000097-2"/>
    </source>
</evidence>
<dbReference type="PRINTS" id="PR00069">
    <property type="entry name" value="ALDKETRDTASE"/>
</dbReference>
<dbReference type="InterPro" id="IPR023210">
    <property type="entry name" value="NADP_OxRdtase_dom"/>
</dbReference>
<evidence type="ECO:0000259" key="7">
    <source>
        <dbReference type="Pfam" id="PF00248"/>
    </source>
</evidence>
<dbReference type="CDD" id="cd19071">
    <property type="entry name" value="AKR_AKR1-5-like"/>
    <property type="match status" value="1"/>
</dbReference>
<reference evidence="8 9" key="1">
    <citation type="submission" date="2016-10" db="EMBL/GenBank/DDBJ databases">
        <authorList>
            <person name="de Groot N.N."/>
        </authorList>
    </citation>
    <scope>NUCLEOTIDE SEQUENCE [LARGE SCALE GENOMIC DNA]</scope>
    <source>
        <strain evidence="8 9">DSM 16859</strain>
    </source>
</reference>
<dbReference type="Proteomes" id="UP000198815">
    <property type="component" value="Unassembled WGS sequence"/>
</dbReference>
<dbReference type="Gene3D" id="3.20.20.100">
    <property type="entry name" value="NADP-dependent oxidoreductase domain"/>
    <property type="match status" value="1"/>
</dbReference>
<dbReference type="InterPro" id="IPR036812">
    <property type="entry name" value="NAD(P)_OxRdtase_dom_sf"/>
</dbReference>
<dbReference type="EMBL" id="FOGZ01000010">
    <property type="protein sequence ID" value="SER77454.1"/>
    <property type="molecule type" value="Genomic_DNA"/>
</dbReference>
<dbReference type="GO" id="GO:0016616">
    <property type="term" value="F:oxidoreductase activity, acting on the CH-OH group of donors, NAD or NADP as acceptor"/>
    <property type="evidence" value="ECO:0007669"/>
    <property type="project" value="UniProtKB-ARBA"/>
</dbReference>
<keyword evidence="2" id="KW-0521">NADP</keyword>
<dbReference type="AlphaFoldDB" id="A0A1H9RXT9"/>
<evidence type="ECO:0000256" key="6">
    <source>
        <dbReference type="PIRSR" id="PIRSR000097-3"/>
    </source>
</evidence>
<dbReference type="InterPro" id="IPR020471">
    <property type="entry name" value="AKR"/>
</dbReference>
<organism evidence="8 9">
    <name type="scientific">Propionibacterium cyclohexanicum</name>
    <dbReference type="NCBI Taxonomy" id="64702"/>
    <lineage>
        <taxon>Bacteria</taxon>
        <taxon>Bacillati</taxon>
        <taxon>Actinomycetota</taxon>
        <taxon>Actinomycetes</taxon>
        <taxon>Propionibacteriales</taxon>
        <taxon>Propionibacteriaceae</taxon>
        <taxon>Propionibacterium</taxon>
    </lineage>
</organism>
<evidence type="ECO:0000313" key="9">
    <source>
        <dbReference type="Proteomes" id="UP000198815"/>
    </source>
</evidence>
<comment type="similarity">
    <text evidence="1">Belongs to the aldo/keto reductase family.</text>
</comment>
<feature type="binding site" evidence="5">
    <location>
        <position position="116"/>
    </location>
    <ligand>
        <name>substrate</name>
    </ligand>
</feature>
<evidence type="ECO:0000256" key="3">
    <source>
        <dbReference type="ARBA" id="ARBA00023002"/>
    </source>
</evidence>
<keyword evidence="3" id="KW-0560">Oxidoreductase</keyword>
<dbReference type="SUPFAM" id="SSF51430">
    <property type="entry name" value="NAD(P)-linked oxidoreductase"/>
    <property type="match status" value="1"/>
</dbReference>
<dbReference type="PIRSF" id="PIRSF000097">
    <property type="entry name" value="AKR"/>
    <property type="match status" value="1"/>
</dbReference>
<dbReference type="RefSeq" id="WP_091969057.1">
    <property type="nucleotide sequence ID" value="NZ_FOGZ01000010.1"/>
</dbReference>
<dbReference type="FunFam" id="3.20.20.100:FF:000002">
    <property type="entry name" value="2,5-diketo-D-gluconic acid reductase A"/>
    <property type="match status" value="1"/>
</dbReference>
<dbReference type="PROSITE" id="PS00798">
    <property type="entry name" value="ALDOKETO_REDUCTASE_1"/>
    <property type="match status" value="1"/>
</dbReference>
<dbReference type="Pfam" id="PF00248">
    <property type="entry name" value="Aldo_ket_red"/>
    <property type="match status" value="1"/>
</dbReference>
<gene>
    <name evidence="8" type="ORF">SAMN05443377_11010</name>
</gene>